<gene>
    <name evidence="2" type="ORF">H0264_02715</name>
</gene>
<keyword evidence="1" id="KW-1133">Transmembrane helix</keyword>
<dbReference type="RefSeq" id="WP_181582490.1">
    <property type="nucleotide sequence ID" value="NZ_CP059399.1"/>
</dbReference>
<keyword evidence="3" id="KW-1185">Reference proteome</keyword>
<keyword evidence="1" id="KW-0812">Transmembrane</keyword>
<organism evidence="2 3">
    <name type="scientific">Nocardia huaxiensis</name>
    <dbReference type="NCBI Taxonomy" id="2755382"/>
    <lineage>
        <taxon>Bacteria</taxon>
        <taxon>Bacillati</taxon>
        <taxon>Actinomycetota</taxon>
        <taxon>Actinomycetes</taxon>
        <taxon>Mycobacteriales</taxon>
        <taxon>Nocardiaceae</taxon>
        <taxon>Nocardia</taxon>
    </lineage>
</organism>
<proteinExistence type="predicted"/>
<dbReference type="AlphaFoldDB" id="A0A7D6VB63"/>
<feature type="transmembrane region" description="Helical" evidence="1">
    <location>
        <begin position="128"/>
        <end position="145"/>
    </location>
</feature>
<keyword evidence="1" id="KW-0472">Membrane</keyword>
<dbReference type="Proteomes" id="UP000515512">
    <property type="component" value="Chromosome"/>
</dbReference>
<feature type="transmembrane region" description="Helical" evidence="1">
    <location>
        <begin position="71"/>
        <end position="93"/>
    </location>
</feature>
<evidence type="ECO:0000313" key="2">
    <source>
        <dbReference type="EMBL" id="QLY31294.1"/>
    </source>
</evidence>
<reference evidence="2 3" key="1">
    <citation type="submission" date="2020-07" db="EMBL/GenBank/DDBJ databases">
        <authorList>
            <person name="Zhuang K."/>
            <person name="Ran Y."/>
        </authorList>
    </citation>
    <scope>NUCLEOTIDE SEQUENCE [LARGE SCALE GENOMIC DNA]</scope>
    <source>
        <strain evidence="2 3">WCH-YHL-001</strain>
    </source>
</reference>
<accession>A0A7D6VB63</accession>
<evidence type="ECO:0000256" key="1">
    <source>
        <dbReference type="SAM" id="Phobius"/>
    </source>
</evidence>
<feature type="transmembrane region" description="Helical" evidence="1">
    <location>
        <begin position="100"/>
        <end position="122"/>
    </location>
</feature>
<dbReference type="KEGG" id="nhu:H0264_02715"/>
<feature type="transmembrane region" description="Helical" evidence="1">
    <location>
        <begin position="36"/>
        <end position="59"/>
    </location>
</feature>
<evidence type="ECO:0000313" key="3">
    <source>
        <dbReference type="Proteomes" id="UP000515512"/>
    </source>
</evidence>
<sequence length="160" mass="16995">MEQTENESAKPERYSNEWWEQSRPRKEGHWTGGGKAVWGAILAGLVGCGGLFTSLQFFAANDLEFPNLWGYLVLGAQVVLALLYLVGAVLLLCRQQVGQILLGTACALTLTFMVLGLVIGGVSEDEPGTAIGAFGLVGLIAWLSVGKSTRAWIAKGRAAG</sequence>
<protein>
    <submittedName>
        <fullName evidence="2">Uncharacterized protein</fullName>
    </submittedName>
</protein>
<name>A0A7D6VB63_9NOCA</name>
<dbReference type="EMBL" id="CP059399">
    <property type="protein sequence ID" value="QLY31294.1"/>
    <property type="molecule type" value="Genomic_DNA"/>
</dbReference>